<evidence type="ECO:0000256" key="1">
    <source>
        <dbReference type="SAM" id="MobiDB-lite"/>
    </source>
</evidence>
<evidence type="ECO:0000313" key="3">
    <source>
        <dbReference type="Proteomes" id="UP000038011"/>
    </source>
</evidence>
<dbReference type="OrthoDB" id="7161229at2"/>
<dbReference type="RefSeq" id="WP_053999306.1">
    <property type="nucleotide sequence ID" value="NZ_JXMU01000014.1"/>
</dbReference>
<dbReference type="Gene3D" id="3.30.1150.10">
    <property type="match status" value="1"/>
</dbReference>
<proteinExistence type="predicted"/>
<feature type="region of interest" description="Disordered" evidence="1">
    <location>
        <begin position="52"/>
        <end position="286"/>
    </location>
</feature>
<comment type="caution">
    <text evidence="2">The sequence shown here is derived from an EMBL/GenBank/DDBJ whole genome shotgun (WGS) entry which is preliminary data.</text>
</comment>
<dbReference type="PATRIC" id="fig|1514904.3.peg.919"/>
<dbReference type="AlphaFoldDB" id="A0A0N0E7D1"/>
<name>A0A0N0E7D1_9HYPH</name>
<sequence>MRAGLATSVTLHVLVLGWGLVNISAPASFEVDDVEALPVELVTAAELTQIQEGAKDAPKDGPSSVAPTEPPEPDPDAVNIGNQEKDQSTPETETQKAVEVEEARLPDPTDVPLPRPAPREEPTPVVEDTPEPEATPATEIAPEPEPKEEVVEDPVEELITEAEPETASVPEEVTEEPAPEAEPEPAPEETPKNVQLPDQLPTPQARPERPQAQTAKTPERKKEETQQAQSSATQEETEEKSDEVASLLNREQGSGGGSKANNQQASAGGSRTTTGNTLTQSEMDSLRGQIQACWSIPASAQGEVGLKVSVQFQLNQSAQLEGKPRVTSSSGNRQLDDSAVRAVARCGSQGFQLPADKYDSWRDVVVNFDPSEMFR</sequence>
<protein>
    <submittedName>
        <fullName evidence="2">Uncharacterized protein</fullName>
    </submittedName>
</protein>
<keyword evidence="3" id="KW-1185">Reference proteome</keyword>
<reference evidence="2 3" key="1">
    <citation type="submission" date="2015-01" db="EMBL/GenBank/DDBJ databases">
        <title>Ahrensia donghaiensis sp. nov., a novel dimethylsulphoniopropionate-cleavage bacterium isolated from seawater and emended descriptions of the genus Ahrensia and Ahrensia kielensis.</title>
        <authorList>
            <person name="Liu J."/>
        </authorList>
    </citation>
    <scope>NUCLEOTIDE SEQUENCE [LARGE SCALE GENOMIC DNA]</scope>
    <source>
        <strain evidence="2 3">LZD062</strain>
    </source>
</reference>
<feature type="compositionally biased region" description="Polar residues" evidence="1">
    <location>
        <begin position="259"/>
        <end position="283"/>
    </location>
</feature>
<dbReference type="SUPFAM" id="SSF74653">
    <property type="entry name" value="TolA/TonB C-terminal domain"/>
    <property type="match status" value="1"/>
</dbReference>
<dbReference type="Pfam" id="PF13103">
    <property type="entry name" value="TonB_2"/>
    <property type="match status" value="1"/>
</dbReference>
<evidence type="ECO:0000313" key="2">
    <source>
        <dbReference type="EMBL" id="KPB01048.1"/>
    </source>
</evidence>
<dbReference type="Proteomes" id="UP000038011">
    <property type="component" value="Unassembled WGS sequence"/>
</dbReference>
<accession>A0A0N0E7D1</accession>
<gene>
    <name evidence="2" type="ORF">SU32_10435</name>
</gene>
<dbReference type="EMBL" id="JXMU01000014">
    <property type="protein sequence ID" value="KPB01048.1"/>
    <property type="molecule type" value="Genomic_DNA"/>
</dbReference>
<organism evidence="2 3">
    <name type="scientific">Ahrensia marina</name>
    <dbReference type="NCBI Taxonomy" id="1514904"/>
    <lineage>
        <taxon>Bacteria</taxon>
        <taxon>Pseudomonadati</taxon>
        <taxon>Pseudomonadota</taxon>
        <taxon>Alphaproteobacteria</taxon>
        <taxon>Hyphomicrobiales</taxon>
        <taxon>Ahrensiaceae</taxon>
        <taxon>Ahrensia</taxon>
    </lineage>
</organism>
<feature type="compositionally biased region" description="Low complexity" evidence="1">
    <location>
        <begin position="123"/>
        <end position="141"/>
    </location>
</feature>
<feature type="compositionally biased region" description="Acidic residues" evidence="1">
    <location>
        <begin position="172"/>
        <end position="187"/>
    </location>
</feature>
<feature type="compositionally biased region" description="Basic and acidic residues" evidence="1">
    <location>
        <begin position="83"/>
        <end position="107"/>
    </location>
</feature>
<feature type="compositionally biased region" description="Acidic residues" evidence="1">
    <location>
        <begin position="150"/>
        <end position="164"/>
    </location>
</feature>
<dbReference type="STRING" id="1514904.SU32_10435"/>